<dbReference type="AlphaFoldDB" id="A0A368VQN0"/>
<gene>
    <name evidence="1" type="ORF">DFP97_12223</name>
</gene>
<dbReference type="RefSeq" id="WP_114383687.1">
    <property type="nucleotide sequence ID" value="NZ_QPJD01000022.1"/>
</dbReference>
<dbReference type="EMBL" id="QPJD01000022">
    <property type="protein sequence ID" value="RCW41587.1"/>
    <property type="molecule type" value="Genomic_DNA"/>
</dbReference>
<organism evidence="1 2">
    <name type="scientific">Paenibacillus prosopidis</name>
    <dbReference type="NCBI Taxonomy" id="630520"/>
    <lineage>
        <taxon>Bacteria</taxon>
        <taxon>Bacillati</taxon>
        <taxon>Bacillota</taxon>
        <taxon>Bacilli</taxon>
        <taxon>Bacillales</taxon>
        <taxon>Paenibacillaceae</taxon>
        <taxon>Paenibacillus</taxon>
    </lineage>
</organism>
<evidence type="ECO:0000313" key="2">
    <source>
        <dbReference type="Proteomes" id="UP000252415"/>
    </source>
</evidence>
<keyword evidence="2" id="KW-1185">Reference proteome</keyword>
<reference evidence="1 2" key="1">
    <citation type="submission" date="2018-07" db="EMBL/GenBank/DDBJ databases">
        <title>Genomic Encyclopedia of Type Strains, Phase III (KMG-III): the genomes of soil and plant-associated and newly described type strains.</title>
        <authorList>
            <person name="Whitman W."/>
        </authorList>
    </citation>
    <scope>NUCLEOTIDE SEQUENCE [LARGE SCALE GENOMIC DNA]</scope>
    <source>
        <strain evidence="1 2">CECT 7506</strain>
    </source>
</reference>
<accession>A0A368VQN0</accession>
<dbReference type="OrthoDB" id="9974649at2"/>
<evidence type="ECO:0000313" key="1">
    <source>
        <dbReference type="EMBL" id="RCW41587.1"/>
    </source>
</evidence>
<sequence length="61" mass="6946">MRGKLMIMIDLEDRSPENENWLADTIALGNSLRDRLEATPDVVVHDIDVLPLREGRDGRCN</sequence>
<dbReference type="Proteomes" id="UP000252415">
    <property type="component" value="Unassembled WGS sequence"/>
</dbReference>
<proteinExistence type="predicted"/>
<name>A0A368VQN0_9BACL</name>
<protein>
    <submittedName>
        <fullName evidence="1">Uncharacterized protein</fullName>
    </submittedName>
</protein>
<comment type="caution">
    <text evidence="1">The sequence shown here is derived from an EMBL/GenBank/DDBJ whole genome shotgun (WGS) entry which is preliminary data.</text>
</comment>